<dbReference type="PANTHER" id="PTHR34388:SF1">
    <property type="entry name" value="DNA POLYMERASE III SUBUNIT DELTA"/>
    <property type="match status" value="1"/>
</dbReference>
<evidence type="ECO:0000256" key="2">
    <source>
        <dbReference type="ARBA" id="ARBA00022695"/>
    </source>
</evidence>
<evidence type="ECO:0000256" key="4">
    <source>
        <dbReference type="ARBA" id="ARBA00022932"/>
    </source>
</evidence>
<accession>A0A6B8M751</accession>
<dbReference type="InterPro" id="IPR010372">
    <property type="entry name" value="DNA_pol3_delta_N"/>
</dbReference>
<keyword evidence="7" id="KW-1185">Reference proteome</keyword>
<dbReference type="EMBL" id="CP044331">
    <property type="protein sequence ID" value="QGM98328.1"/>
    <property type="molecule type" value="Genomic_DNA"/>
</dbReference>
<dbReference type="PANTHER" id="PTHR34388">
    <property type="entry name" value="DNA POLYMERASE III SUBUNIT DELTA"/>
    <property type="match status" value="1"/>
</dbReference>
<protein>
    <submittedName>
        <fullName evidence="6">DNA polymerase III subunit delta</fullName>
        <ecNumber evidence="6">2.7.7.7</ecNumber>
    </submittedName>
</protein>
<gene>
    <name evidence="6" type="primary">holA</name>
    <name evidence="6" type="ORF">F7D14_13140</name>
</gene>
<name>A0A6B8M751_9HYPH</name>
<dbReference type="GO" id="GO:0009360">
    <property type="term" value="C:DNA polymerase III complex"/>
    <property type="evidence" value="ECO:0007669"/>
    <property type="project" value="InterPro"/>
</dbReference>
<dbReference type="AlphaFoldDB" id="A0A6B8M751"/>
<feature type="domain" description="DNA polymerase III delta N-terminal" evidence="5">
    <location>
        <begin position="24"/>
        <end position="133"/>
    </location>
</feature>
<dbReference type="GO" id="GO:0003677">
    <property type="term" value="F:DNA binding"/>
    <property type="evidence" value="ECO:0007669"/>
    <property type="project" value="InterPro"/>
</dbReference>
<evidence type="ECO:0000313" key="6">
    <source>
        <dbReference type="EMBL" id="QGM98328.1"/>
    </source>
</evidence>
<dbReference type="Proteomes" id="UP000422569">
    <property type="component" value="Chromosome"/>
</dbReference>
<evidence type="ECO:0000256" key="1">
    <source>
        <dbReference type="ARBA" id="ARBA00022679"/>
    </source>
</evidence>
<dbReference type="InterPro" id="IPR005790">
    <property type="entry name" value="DNA_polIII_delta"/>
</dbReference>
<dbReference type="Pfam" id="PF06144">
    <property type="entry name" value="DNA_pol3_delta"/>
    <property type="match status" value="1"/>
</dbReference>
<keyword evidence="1 6" id="KW-0808">Transferase</keyword>
<dbReference type="RefSeq" id="WP_016917911.1">
    <property type="nucleotide sequence ID" value="NZ_CP044331.1"/>
</dbReference>
<dbReference type="KEGG" id="mpar:F7D14_13140"/>
<dbReference type="InterPro" id="IPR027417">
    <property type="entry name" value="P-loop_NTPase"/>
</dbReference>
<evidence type="ECO:0000256" key="3">
    <source>
        <dbReference type="ARBA" id="ARBA00022705"/>
    </source>
</evidence>
<dbReference type="GO" id="GO:0006261">
    <property type="term" value="P:DNA-templated DNA replication"/>
    <property type="evidence" value="ECO:0007669"/>
    <property type="project" value="TreeGrafter"/>
</dbReference>
<reference evidence="6 7" key="1">
    <citation type="submission" date="2019-09" db="EMBL/GenBank/DDBJ databases">
        <title>Isolation and complete genome sequencing of Methylocystis species.</title>
        <authorList>
            <person name="Rumah B.L."/>
            <person name="Stead C.E."/>
            <person name="Stevens B.C."/>
            <person name="Minton N.P."/>
            <person name="Grosse-Honebrink A."/>
            <person name="Zhang Y."/>
        </authorList>
    </citation>
    <scope>NUCLEOTIDE SEQUENCE [LARGE SCALE GENOMIC DNA]</scope>
    <source>
        <strain evidence="6 7">BRCS2</strain>
    </source>
</reference>
<keyword evidence="2 6" id="KW-0548">Nucleotidyltransferase</keyword>
<dbReference type="SUPFAM" id="SSF52540">
    <property type="entry name" value="P-loop containing nucleoside triphosphate hydrolases"/>
    <property type="match status" value="1"/>
</dbReference>
<proteinExistence type="predicted"/>
<dbReference type="GO" id="GO:0003887">
    <property type="term" value="F:DNA-directed DNA polymerase activity"/>
    <property type="evidence" value="ECO:0007669"/>
    <property type="project" value="UniProtKB-KW"/>
</dbReference>
<keyword evidence="4" id="KW-0239">DNA-directed DNA polymerase</keyword>
<dbReference type="Gene3D" id="3.40.50.300">
    <property type="entry name" value="P-loop containing nucleotide triphosphate hydrolases"/>
    <property type="match status" value="1"/>
</dbReference>
<keyword evidence="3" id="KW-0235">DNA replication</keyword>
<organism evidence="6 7">
    <name type="scientific">Methylocystis parvus</name>
    <dbReference type="NCBI Taxonomy" id="134"/>
    <lineage>
        <taxon>Bacteria</taxon>
        <taxon>Pseudomonadati</taxon>
        <taxon>Pseudomonadota</taxon>
        <taxon>Alphaproteobacteria</taxon>
        <taxon>Hyphomicrobiales</taxon>
        <taxon>Methylocystaceae</taxon>
        <taxon>Methylocystis</taxon>
    </lineage>
</organism>
<dbReference type="EC" id="2.7.7.7" evidence="6"/>
<evidence type="ECO:0000259" key="5">
    <source>
        <dbReference type="Pfam" id="PF06144"/>
    </source>
</evidence>
<dbReference type="NCBIfam" id="TIGR01128">
    <property type="entry name" value="holA"/>
    <property type="match status" value="1"/>
</dbReference>
<sequence>MVAVPHKDAERFVASPPESVFIFLVHGADAGMVRERALSIVNKRVDDRHDPFQFVELSGDAVSIDPLTLLDEANTQPLFGGRRAILVETGAKSVIPAVTSLISAPPGDCTVVLTASALKKDAPLRKLVEGAKQGAGIECQPDTEQDIHALVDRTLKEANLVASPEARALLLAALGEDRLMSRAELSKLLLYMHGRSHVEAADVEAIVAHASSIASDRVVAAAFGGDAGETLDAYFAQGGDAGSVLFGALRYAVALHRARASMERENGRMDVGINMLFRAGFGFMHRALMEEQLKAWTSARLQALIEPLREAQTRARANASSAQMEAERALWRVAKAARQSRSGAPSGK</sequence>
<evidence type="ECO:0000313" key="7">
    <source>
        <dbReference type="Proteomes" id="UP000422569"/>
    </source>
</evidence>
<dbReference type="Gene3D" id="1.10.8.60">
    <property type="match status" value="1"/>
</dbReference>